<dbReference type="Proteomes" id="UP000599312">
    <property type="component" value="Unassembled WGS sequence"/>
</dbReference>
<protein>
    <submittedName>
        <fullName evidence="1">Uncharacterized protein</fullName>
    </submittedName>
</protein>
<evidence type="ECO:0000313" key="2">
    <source>
        <dbReference type="Proteomes" id="UP000599312"/>
    </source>
</evidence>
<accession>A0A931BLE6</accession>
<gene>
    <name evidence="1" type="ORF">I2H38_08410</name>
</gene>
<proteinExistence type="predicted"/>
<organism evidence="1 2">
    <name type="scientific">Microvirga alba</name>
    <dbReference type="NCBI Taxonomy" id="2791025"/>
    <lineage>
        <taxon>Bacteria</taxon>
        <taxon>Pseudomonadati</taxon>
        <taxon>Pseudomonadota</taxon>
        <taxon>Alphaproteobacteria</taxon>
        <taxon>Hyphomicrobiales</taxon>
        <taxon>Methylobacteriaceae</taxon>
        <taxon>Microvirga</taxon>
    </lineage>
</organism>
<evidence type="ECO:0000313" key="1">
    <source>
        <dbReference type="EMBL" id="MBF9233401.1"/>
    </source>
</evidence>
<comment type="caution">
    <text evidence="1">The sequence shown here is derived from an EMBL/GenBank/DDBJ whole genome shotgun (WGS) entry which is preliminary data.</text>
</comment>
<dbReference type="EMBL" id="JADQDO010000003">
    <property type="protein sequence ID" value="MBF9233401.1"/>
    <property type="molecule type" value="Genomic_DNA"/>
</dbReference>
<sequence length="107" mass="11527">MKKVAVIMALVGSVIGAQIAGALITSALALQGPLTTALPCRQAQQIVAGRGAAVLNTGPYTYDRYVRDRSFCQIDEYLDPAWLPTRDTPQCFVGYRCKTGPSDLFGF</sequence>
<keyword evidence="2" id="KW-1185">Reference proteome</keyword>
<dbReference type="AlphaFoldDB" id="A0A931BLE6"/>
<name>A0A931BLE6_9HYPH</name>
<dbReference type="RefSeq" id="WP_196271409.1">
    <property type="nucleotide sequence ID" value="NZ_JADQDO010000003.1"/>
</dbReference>
<reference evidence="1" key="1">
    <citation type="submission" date="2020-11" db="EMBL/GenBank/DDBJ databases">
        <authorList>
            <person name="Kim M.K."/>
        </authorList>
    </citation>
    <scope>NUCLEOTIDE SEQUENCE</scope>
    <source>
        <strain evidence="1">BT350</strain>
    </source>
</reference>